<evidence type="ECO:0000256" key="4">
    <source>
        <dbReference type="ARBA" id="ARBA00022525"/>
    </source>
</evidence>
<dbReference type="InterPro" id="IPR011050">
    <property type="entry name" value="Pectin_lyase_fold/virulence"/>
</dbReference>
<feature type="compositionally biased region" description="Low complexity" evidence="8">
    <location>
        <begin position="798"/>
        <end position="812"/>
    </location>
</feature>
<dbReference type="InterPro" id="IPR006626">
    <property type="entry name" value="PbH1"/>
</dbReference>
<comment type="caution">
    <text evidence="9">The sequence shown here is derived from an EMBL/GenBank/DDBJ whole genome shotgun (WGS) entry which is preliminary data.</text>
</comment>
<keyword evidence="5" id="KW-0732">Signal</keyword>
<protein>
    <submittedName>
        <fullName evidence="9">Dockerin type I repeat protein</fullName>
    </submittedName>
</protein>
<evidence type="ECO:0000256" key="8">
    <source>
        <dbReference type="SAM" id="MobiDB-lite"/>
    </source>
</evidence>
<evidence type="ECO:0000256" key="7">
    <source>
        <dbReference type="ARBA" id="ARBA00023237"/>
    </source>
</evidence>
<gene>
    <name evidence="9" type="ORF">CA85_29570</name>
</gene>
<feature type="region of interest" description="Disordered" evidence="8">
    <location>
        <begin position="798"/>
        <end position="817"/>
    </location>
</feature>
<keyword evidence="4" id="KW-0964">Secreted</keyword>
<dbReference type="PANTHER" id="PTHR34720:SF9">
    <property type="entry name" value="BLR4714 PROTEIN"/>
    <property type="match status" value="1"/>
</dbReference>
<dbReference type="SUPFAM" id="SSF63446">
    <property type="entry name" value="Type I dockerin domain"/>
    <property type="match status" value="1"/>
</dbReference>
<dbReference type="SMART" id="SM00710">
    <property type="entry name" value="PbH1"/>
    <property type="match status" value="25"/>
</dbReference>
<organism evidence="9 10">
    <name type="scientific">Allorhodopirellula solitaria</name>
    <dbReference type="NCBI Taxonomy" id="2527987"/>
    <lineage>
        <taxon>Bacteria</taxon>
        <taxon>Pseudomonadati</taxon>
        <taxon>Planctomycetota</taxon>
        <taxon>Planctomycetia</taxon>
        <taxon>Pirellulales</taxon>
        <taxon>Pirellulaceae</taxon>
        <taxon>Allorhodopirellula</taxon>
    </lineage>
</organism>
<dbReference type="Gene3D" id="1.10.1330.10">
    <property type="entry name" value="Dockerin domain"/>
    <property type="match status" value="1"/>
</dbReference>
<dbReference type="EMBL" id="SJPK01000006">
    <property type="protein sequence ID" value="TWT66093.1"/>
    <property type="molecule type" value="Genomic_DNA"/>
</dbReference>
<evidence type="ECO:0000256" key="1">
    <source>
        <dbReference type="ARBA" id="ARBA00004196"/>
    </source>
</evidence>
<dbReference type="InterPro" id="IPR036439">
    <property type="entry name" value="Dockerin_dom_sf"/>
</dbReference>
<evidence type="ECO:0000256" key="2">
    <source>
        <dbReference type="ARBA" id="ARBA00004442"/>
    </source>
</evidence>
<dbReference type="PANTHER" id="PTHR34720">
    <property type="entry name" value="MICROCYSTIN DEPENDENT PROTEIN"/>
    <property type="match status" value="1"/>
</dbReference>
<dbReference type="InterPro" id="IPR003368">
    <property type="entry name" value="POMP_repeat"/>
</dbReference>
<accession>A0A5C5XUM3</accession>
<dbReference type="SUPFAM" id="SSF49899">
    <property type="entry name" value="Concanavalin A-like lectins/glucanases"/>
    <property type="match status" value="2"/>
</dbReference>
<dbReference type="GO" id="GO:0005576">
    <property type="term" value="C:extracellular region"/>
    <property type="evidence" value="ECO:0007669"/>
    <property type="project" value="UniProtKB-SubCell"/>
</dbReference>
<dbReference type="InterPro" id="IPR013320">
    <property type="entry name" value="ConA-like_dom_sf"/>
</dbReference>
<sequence length="2501" mass="244845">MIFSGRRRNYSTGQIKAPLSRAERKGNKRTLFSRVSRSRHRRLRCESLEARRLLTTYLVDTVADTIAEDGFVSLREAIQAANTNAIVGDAPAGQAGATATDTIRFSSTLGDATFVLGGTELVVSDSLRISRGDASAVTLDGDGLSRVLSVTAGANTFSVSDLTITGGTADVGGGLSLAGAGRVTLDGVNVVGNEATGAAADEGGGGIFNVDTTLTILNGSIVGNVANGTSGSGGGLFSASGDVVIRDTRIESNVANRAGGGIELGVGSLLLSDVTLGGLLPSQGNVAGPAGSSAPGNGGGLHVTGDAGATATSVTVSGGGVLNNLAAREGGGLWNQSGVTMTISSDALVGGNEAAGAASNQGGGGIFNNGGSLVLTDVRVLNNAATGDAGGGGGVATKGGTVSIDDSLISGNFAAGASGSGGGILTLDTAQVNVIDTEINGNVASRAGGGIEVATSPAVRNALTLIGVTLSENNAGVVGDDATAAAPGNGGGLHVTGSANVLIAESFINENIAANEGGGLWNGSGVLTIDNSQILANVASGDAADNGGGGLYNEGGIVIVSGSALMNNFANGAAGSGGGVLSVAGRASFFDSVISANIANRAGGGIESAAGATIELDGTELNDNVAGPAGTAAPGNGGGLHVTGLGNTTIVGGSVRGNIAAREGGGLWNDKGTLTVEGTPITRNVARGPAADDGGGGVFNNGGTLMVSNAEISANAADGLSGSGGGLFNLGGSATVNNTIVTGNIANRAGGGIESTAGSETVLNNVTLDGNNAGVGSPGGPASQPLLAYLFDERGTSAPASGSAATPGGEPSLLLTANGGLPADLRAADGSGVSGRPGDFAFDNTNSTGITNASHAQNAVDFDAIDALSAFTLSGWFMLPESATESIGRQDALIENGTISINDAPGGFRLRGGAVANAGTLELRVNRDRSIESSRVYTEIGEYVYFAVSYDGTRSTDNVKFYKGTTTGGVTLVDTLTLDAGVVEQENVPLSIGVTRTSGLTINPFNGLLDEIRIDGSVVSISELEARRFGATGLDVAIAANPGNGGGLHITGNGIVRINDGSVSGNMAAGEGGGLWNSATGNLFVDGATISGNSATDGGGVYSDGGNTVLTDAMVSRNTATQSGGGVYTEAGDLSFQNLTIDDSVIEGNSAGATLAGTGGGGIFAAGFSVVTNTDIADNTAIEGTADGGGVLAPAFADFSTTGGMISGNRAARAGGGVENLGFFSSDGTDFENNFAAVNGGALHQSGFSFSVVSNATVNGNSAANEGGGFWNSNGGFMSVLDSSFDNNEARFGGALFADGDLPDTSVDRSVFTNNTAAVNGGAIASEGGTLFLADNSFVGNAAGGDAPGLGGGAIHTAADNEFNNNDMIGNSAASPMGNGGGLLVASGGTGSYQGGLVEGNVAGRAGGAFEIIGDLTLDLGFDSATEVPLVMNANMAGINGGAVHISGTGNATIRRATVTNNTAAGEGGGLWNSAAGTLTVDNVNISGNVASGDAADQGGGGIFTDGGTVTVTETTISGNLADGLSGSGGGILSNGATLIVVDTSINANIAVRAGGGIETVGSALTTLTNVNLDDNGAGLDRSLAGANIPEPLLYYNFNETGPTALATGAAADGGGNPVLNFNANNSTTPADLHSATGTGVSGEDGDRAFDNTGAGNQFSNVSHGQHALDFDAVDTLDAFTLSGWYMLPSSSASIGLQASLFENGTSDAGFRLRGGSRTNAGTLQLTVDGQTRESSQAYIEVGEYVYFAASYDGTATADNVKFYKGTVDDGLTLVDTFSINAGAVNPETLPLFIGANRQFLFQNPFRGFLDNLRIDGSALPIESLEFLRADGVGQAAGFRANPGNGGGLHVSGPGEVTIEGGTVSNNFAANEGGGLWNSSTGILTVSGVAVQGNTASGDAADSGGGGIYNDGGTLNVDATNLDDNLADGTAGSGGGLLSVAGAVTIANSSFESNGANRAGGGIEIIDGNVTLTNSDLINNDVNTIATGGPATPGNGGGLHVSGIADVTIDGGLVSGNVAAAEGGGLWNQAGSTLTVRNGTLIQLNTALGAAADQGGGGIFNNGGNVEISNAIILSNFADGVSGSGGGILNVDGGIIAITDTQITSNVASRAGGGIEDNSVAAGTVGIGNSITLTRVVLDRNNAGVITPGRGGALFSSPGNGGGLHVSGAGNIAISQTTVSRNIAANEGGGLWNAAGTMIIDASTVSGNTSGDGGGVFNDSTSGDIELMNSTISGNRANGSASTSGAGGGLRTEGGNVTLTSVTVGMNTATLGGGLSVAGGVTTVGSSIVASNTATTDPNINGIIIDVGNNVIGGAAGLAPLANNGGPTMTHALLAGSLAINNGNDAGLAVDQRGVVRPQGARADSGAFESNRTGASSARRADVDRNGFVTAVDALRVINSLGRGLVLAESEPSSDVETDADDPRNLDVNEDGQITALDALIIINTLNQDGSSPESDSTAEASPMTPQATAIDSVLDQQRRLVDDMLLEQLAVDALNARVTR</sequence>
<feature type="compositionally biased region" description="Low complexity" evidence="8">
    <location>
        <begin position="2233"/>
        <end position="2244"/>
    </location>
</feature>
<dbReference type="NCBIfam" id="NF041518">
    <property type="entry name" value="choice_anch_Q"/>
    <property type="match status" value="1"/>
</dbReference>
<evidence type="ECO:0000256" key="6">
    <source>
        <dbReference type="ARBA" id="ARBA00023136"/>
    </source>
</evidence>
<keyword evidence="6" id="KW-0472">Membrane</keyword>
<dbReference type="Proteomes" id="UP000318053">
    <property type="component" value="Unassembled WGS sequence"/>
</dbReference>
<keyword evidence="7" id="KW-0998">Cell outer membrane</keyword>
<name>A0A5C5XUM3_9BACT</name>
<evidence type="ECO:0000313" key="9">
    <source>
        <dbReference type="EMBL" id="TWT66093.1"/>
    </source>
</evidence>
<evidence type="ECO:0000256" key="3">
    <source>
        <dbReference type="ARBA" id="ARBA00004613"/>
    </source>
</evidence>
<dbReference type="Pfam" id="PF00404">
    <property type="entry name" value="Dockerin_1"/>
    <property type="match status" value="1"/>
</dbReference>
<comment type="subcellular location">
    <subcellularLocation>
        <location evidence="1">Cell envelope</location>
    </subcellularLocation>
    <subcellularLocation>
        <location evidence="2">Cell outer membrane</location>
    </subcellularLocation>
    <subcellularLocation>
        <location evidence="3">Secreted</location>
    </subcellularLocation>
</comment>
<dbReference type="InterPro" id="IPR059226">
    <property type="entry name" value="Choice_anch_Q_dom"/>
</dbReference>
<reference evidence="9 10" key="1">
    <citation type="submission" date="2019-02" db="EMBL/GenBank/DDBJ databases">
        <title>Deep-cultivation of Planctomycetes and their phenomic and genomic characterization uncovers novel biology.</title>
        <authorList>
            <person name="Wiegand S."/>
            <person name="Jogler M."/>
            <person name="Boedeker C."/>
            <person name="Pinto D."/>
            <person name="Vollmers J."/>
            <person name="Rivas-Marin E."/>
            <person name="Kohn T."/>
            <person name="Peeters S.H."/>
            <person name="Heuer A."/>
            <person name="Rast P."/>
            <person name="Oberbeckmann S."/>
            <person name="Bunk B."/>
            <person name="Jeske O."/>
            <person name="Meyerdierks A."/>
            <person name="Storesund J.E."/>
            <person name="Kallscheuer N."/>
            <person name="Luecker S."/>
            <person name="Lage O.M."/>
            <person name="Pohl T."/>
            <person name="Merkel B.J."/>
            <person name="Hornburger P."/>
            <person name="Mueller R.-W."/>
            <person name="Bruemmer F."/>
            <person name="Labrenz M."/>
            <person name="Spormann A.M."/>
            <person name="Op Den Camp H."/>
            <person name="Overmann J."/>
            <person name="Amann R."/>
            <person name="Jetten M.S.M."/>
            <person name="Mascher T."/>
            <person name="Medema M.H."/>
            <person name="Devos D.P."/>
            <person name="Kaster A.-K."/>
            <person name="Ovreas L."/>
            <person name="Rohde M."/>
            <person name="Galperin M.Y."/>
            <person name="Jogler C."/>
        </authorList>
    </citation>
    <scope>NUCLEOTIDE SEQUENCE [LARGE SCALE GENOMIC DNA]</scope>
    <source>
        <strain evidence="9 10">CA85</strain>
    </source>
</reference>
<dbReference type="GO" id="GO:0009279">
    <property type="term" value="C:cell outer membrane"/>
    <property type="evidence" value="ECO:0007669"/>
    <property type="project" value="UniProtKB-SubCell"/>
</dbReference>
<dbReference type="OrthoDB" id="218987at2"/>
<evidence type="ECO:0000313" key="10">
    <source>
        <dbReference type="Proteomes" id="UP000318053"/>
    </source>
</evidence>
<evidence type="ECO:0000256" key="5">
    <source>
        <dbReference type="ARBA" id="ARBA00022729"/>
    </source>
</evidence>
<dbReference type="NCBIfam" id="TIGR01376">
    <property type="entry name" value="POMP_repeat"/>
    <property type="match status" value="1"/>
</dbReference>
<feature type="region of interest" description="Disordered" evidence="8">
    <location>
        <begin position="1635"/>
        <end position="1657"/>
    </location>
</feature>
<dbReference type="SUPFAM" id="SSF51126">
    <property type="entry name" value="Pectin lyase-like"/>
    <property type="match status" value="9"/>
</dbReference>
<keyword evidence="10" id="KW-1185">Reference proteome</keyword>
<proteinExistence type="predicted"/>
<dbReference type="InterPro" id="IPR002105">
    <property type="entry name" value="Dockerin_1_rpt"/>
</dbReference>
<feature type="region of interest" description="Disordered" evidence="8">
    <location>
        <begin position="2231"/>
        <end position="2252"/>
    </location>
</feature>
<dbReference type="GO" id="GO:0000272">
    <property type="term" value="P:polysaccharide catabolic process"/>
    <property type="evidence" value="ECO:0007669"/>
    <property type="project" value="InterPro"/>
</dbReference>
<dbReference type="GO" id="GO:0004553">
    <property type="term" value="F:hydrolase activity, hydrolyzing O-glycosyl compounds"/>
    <property type="evidence" value="ECO:0007669"/>
    <property type="project" value="InterPro"/>
</dbReference>
<feature type="region of interest" description="Disordered" evidence="8">
    <location>
        <begin position="2447"/>
        <end position="2466"/>
    </location>
</feature>